<dbReference type="SUPFAM" id="SSF46785">
    <property type="entry name" value="Winged helix' DNA-binding domain"/>
    <property type="match status" value="1"/>
</dbReference>
<dbReference type="FunFam" id="1.10.10.10:FF:000001">
    <property type="entry name" value="LysR family transcriptional regulator"/>
    <property type="match status" value="1"/>
</dbReference>
<evidence type="ECO:0000313" key="9">
    <source>
        <dbReference type="Proteomes" id="UP000321514"/>
    </source>
</evidence>
<dbReference type="STRING" id="1334629.MFUL124B02_27820"/>
<reference evidence="7 8" key="1">
    <citation type="submission" date="2016-10" db="EMBL/GenBank/DDBJ databases">
        <authorList>
            <person name="Varghese N."/>
            <person name="Submissions S."/>
        </authorList>
    </citation>
    <scope>NUCLEOTIDE SEQUENCE [LARGE SCALE GENOMIC DNA]</scope>
    <source>
        <strain evidence="7 8">DSM 16525</strain>
    </source>
</reference>
<evidence type="ECO:0000313" key="8">
    <source>
        <dbReference type="Proteomes" id="UP000183760"/>
    </source>
</evidence>
<keyword evidence="2" id="KW-0805">Transcription regulation</keyword>
<dbReference type="InterPro" id="IPR058163">
    <property type="entry name" value="LysR-type_TF_proteobact-type"/>
</dbReference>
<reference evidence="6 9" key="2">
    <citation type="submission" date="2019-07" db="EMBL/GenBank/DDBJ databases">
        <title>Whole genome shotgun sequence of Myxococcus fulvus NBRC 100333.</title>
        <authorList>
            <person name="Hosoyama A."/>
            <person name="Uohara A."/>
            <person name="Ohji S."/>
            <person name="Ichikawa N."/>
        </authorList>
    </citation>
    <scope>NUCLEOTIDE SEQUENCE [LARGE SCALE GENOMIC DNA]</scope>
    <source>
        <strain evidence="6 9">NBRC 100333</strain>
    </source>
</reference>
<dbReference type="Gene3D" id="1.10.10.10">
    <property type="entry name" value="Winged helix-like DNA-binding domain superfamily/Winged helix DNA-binding domain"/>
    <property type="match status" value="1"/>
</dbReference>
<dbReference type="Proteomes" id="UP000183760">
    <property type="component" value="Unassembled WGS sequence"/>
</dbReference>
<dbReference type="Pfam" id="PF03466">
    <property type="entry name" value="LysR_substrate"/>
    <property type="match status" value="1"/>
</dbReference>
<keyword evidence="8" id="KW-1185">Reference proteome</keyword>
<protein>
    <submittedName>
        <fullName evidence="7">DNA-binding transcriptional regulator, LysR family</fullName>
    </submittedName>
    <submittedName>
        <fullName evidence="6">LysR family transcriptional regulator</fullName>
    </submittedName>
</protein>
<dbReference type="Gene3D" id="3.40.190.290">
    <property type="match status" value="1"/>
</dbReference>
<dbReference type="InterPro" id="IPR036388">
    <property type="entry name" value="WH-like_DNA-bd_sf"/>
</dbReference>
<accession>A0A511T6L9</accession>
<dbReference type="GO" id="GO:0043565">
    <property type="term" value="F:sequence-specific DNA binding"/>
    <property type="evidence" value="ECO:0007669"/>
    <property type="project" value="TreeGrafter"/>
</dbReference>
<organism evidence="6 9">
    <name type="scientific">Myxococcus fulvus</name>
    <dbReference type="NCBI Taxonomy" id="33"/>
    <lineage>
        <taxon>Bacteria</taxon>
        <taxon>Pseudomonadati</taxon>
        <taxon>Myxococcota</taxon>
        <taxon>Myxococcia</taxon>
        <taxon>Myxococcales</taxon>
        <taxon>Cystobacterineae</taxon>
        <taxon>Myxococcaceae</taxon>
        <taxon>Myxococcus</taxon>
    </lineage>
</organism>
<dbReference type="Pfam" id="PF00126">
    <property type="entry name" value="HTH_1"/>
    <property type="match status" value="1"/>
</dbReference>
<dbReference type="InterPro" id="IPR005119">
    <property type="entry name" value="LysR_subst-bd"/>
</dbReference>
<dbReference type="CDD" id="cd08422">
    <property type="entry name" value="PBP2_CrgA_like"/>
    <property type="match status" value="1"/>
</dbReference>
<name>A0A511T6L9_MYXFU</name>
<dbReference type="SUPFAM" id="SSF53850">
    <property type="entry name" value="Periplasmic binding protein-like II"/>
    <property type="match status" value="1"/>
</dbReference>
<dbReference type="PROSITE" id="PS50931">
    <property type="entry name" value="HTH_LYSR"/>
    <property type="match status" value="1"/>
</dbReference>
<comment type="similarity">
    <text evidence="1">Belongs to the LysR transcriptional regulatory family.</text>
</comment>
<dbReference type="RefSeq" id="WP_046714709.1">
    <property type="nucleotide sequence ID" value="NZ_BJXR01000033.1"/>
</dbReference>
<dbReference type="Proteomes" id="UP000321514">
    <property type="component" value="Unassembled WGS sequence"/>
</dbReference>
<evidence type="ECO:0000256" key="3">
    <source>
        <dbReference type="ARBA" id="ARBA00023125"/>
    </source>
</evidence>
<dbReference type="EMBL" id="FOIB01000005">
    <property type="protein sequence ID" value="SEU16835.1"/>
    <property type="molecule type" value="Genomic_DNA"/>
</dbReference>
<evidence type="ECO:0000259" key="5">
    <source>
        <dbReference type="PROSITE" id="PS50931"/>
    </source>
</evidence>
<proteinExistence type="inferred from homology"/>
<keyword evidence="3 7" id="KW-0238">DNA-binding</keyword>
<dbReference type="PANTHER" id="PTHR30537">
    <property type="entry name" value="HTH-TYPE TRANSCRIPTIONAL REGULATOR"/>
    <property type="match status" value="1"/>
</dbReference>
<dbReference type="GO" id="GO:0006351">
    <property type="term" value="P:DNA-templated transcription"/>
    <property type="evidence" value="ECO:0007669"/>
    <property type="project" value="TreeGrafter"/>
</dbReference>
<dbReference type="GO" id="GO:0003700">
    <property type="term" value="F:DNA-binding transcription factor activity"/>
    <property type="evidence" value="ECO:0007669"/>
    <property type="project" value="InterPro"/>
</dbReference>
<evidence type="ECO:0000313" key="6">
    <source>
        <dbReference type="EMBL" id="GEN09253.1"/>
    </source>
</evidence>
<dbReference type="InterPro" id="IPR000847">
    <property type="entry name" value="LysR_HTH_N"/>
</dbReference>
<feature type="domain" description="HTH lysR-type" evidence="5">
    <location>
        <begin position="1"/>
        <end position="58"/>
    </location>
</feature>
<evidence type="ECO:0000313" key="7">
    <source>
        <dbReference type="EMBL" id="SEU16835.1"/>
    </source>
</evidence>
<dbReference type="PANTHER" id="PTHR30537:SF66">
    <property type="entry name" value="IRON-REGULATED VIRULENCE REGULATORY PROTEIN IRGB"/>
    <property type="match status" value="1"/>
</dbReference>
<sequence length="294" mass="31360">MNLNHLTVFLAVAQTRGYTQAAKRLDVDKGHVSRVVRALESELGVVLLTRTTRAVALTVAGEQLLARIAEPLAALESATTSLEDRPVTPSGLVTVTTTPDLGRTVVAPLVAAFRARYPLVRVRLVLESSVVALAATRSDLALRVGTLRPGPFKARKLGTLEAGFFASPRYLASRGSMKSVSELARHDGLWPSTQPGRKSFAAKKDSPPAAVECEDFGALLELARNAGGVALLPTFLAARDVAQGTLVRVLSDLTFPGTPLSLVTLPERPLAPRVVAMRDFLIEHVPTALAMKPH</sequence>
<dbReference type="InterPro" id="IPR036390">
    <property type="entry name" value="WH_DNA-bd_sf"/>
</dbReference>
<dbReference type="EMBL" id="BJXR01000033">
    <property type="protein sequence ID" value="GEN09253.1"/>
    <property type="molecule type" value="Genomic_DNA"/>
</dbReference>
<dbReference type="AlphaFoldDB" id="A0A511T6L9"/>
<evidence type="ECO:0000256" key="2">
    <source>
        <dbReference type="ARBA" id="ARBA00023015"/>
    </source>
</evidence>
<gene>
    <name evidence="6" type="ORF">MFU01_42900</name>
    <name evidence="7" type="ORF">SAMN05443572_105507</name>
</gene>
<evidence type="ECO:0000256" key="4">
    <source>
        <dbReference type="ARBA" id="ARBA00023163"/>
    </source>
</evidence>
<comment type="caution">
    <text evidence="6">The sequence shown here is derived from an EMBL/GenBank/DDBJ whole genome shotgun (WGS) entry which is preliminary data.</text>
</comment>
<evidence type="ECO:0000256" key="1">
    <source>
        <dbReference type="ARBA" id="ARBA00009437"/>
    </source>
</evidence>
<keyword evidence="4" id="KW-0804">Transcription</keyword>